<dbReference type="PROSITE" id="PS01360">
    <property type="entry name" value="ZF_MYND_1"/>
    <property type="match status" value="1"/>
</dbReference>
<keyword evidence="3" id="KW-0862">Zinc</keyword>
<dbReference type="PROSITE" id="PS50865">
    <property type="entry name" value="ZF_MYND_2"/>
    <property type="match status" value="1"/>
</dbReference>
<dbReference type="SUPFAM" id="SSF144232">
    <property type="entry name" value="HIT/MYND zinc finger-like"/>
    <property type="match status" value="1"/>
</dbReference>
<dbReference type="SMART" id="SM00317">
    <property type="entry name" value="SET"/>
    <property type="match status" value="1"/>
</dbReference>
<evidence type="ECO:0000256" key="2">
    <source>
        <dbReference type="ARBA" id="ARBA00022771"/>
    </source>
</evidence>
<dbReference type="CDD" id="cd20071">
    <property type="entry name" value="SET_SMYD"/>
    <property type="match status" value="1"/>
</dbReference>
<dbReference type="Proteomes" id="UP000297229">
    <property type="component" value="Unassembled WGS sequence"/>
</dbReference>
<dbReference type="Pfam" id="PF01753">
    <property type="entry name" value="zf-MYND"/>
    <property type="match status" value="1"/>
</dbReference>
<name>A0A4Z1IW64_9HELO</name>
<evidence type="ECO:0000256" key="3">
    <source>
        <dbReference type="ARBA" id="ARBA00022833"/>
    </source>
</evidence>
<dbReference type="PROSITE" id="PS50280">
    <property type="entry name" value="SET"/>
    <property type="match status" value="1"/>
</dbReference>
<accession>A0A4Z1IW64</accession>
<dbReference type="PANTHER" id="PTHR47332:SF2">
    <property type="entry name" value="SET-6"/>
    <property type="match status" value="1"/>
</dbReference>
<gene>
    <name evidence="7" type="ORF">BELL_1025g00030</name>
</gene>
<dbReference type="SUPFAM" id="SSF82199">
    <property type="entry name" value="SET domain"/>
    <property type="match status" value="1"/>
</dbReference>
<evidence type="ECO:0000256" key="1">
    <source>
        <dbReference type="ARBA" id="ARBA00022723"/>
    </source>
</evidence>
<evidence type="ECO:0000313" key="8">
    <source>
        <dbReference type="Proteomes" id="UP000297229"/>
    </source>
</evidence>
<protein>
    <submittedName>
        <fullName evidence="7">Uncharacterized protein</fullName>
    </submittedName>
</protein>
<dbReference type="InterPro" id="IPR046341">
    <property type="entry name" value="SET_dom_sf"/>
</dbReference>
<organism evidence="7 8">
    <name type="scientific">Botrytis elliptica</name>
    <dbReference type="NCBI Taxonomy" id="278938"/>
    <lineage>
        <taxon>Eukaryota</taxon>
        <taxon>Fungi</taxon>
        <taxon>Dikarya</taxon>
        <taxon>Ascomycota</taxon>
        <taxon>Pezizomycotina</taxon>
        <taxon>Leotiomycetes</taxon>
        <taxon>Helotiales</taxon>
        <taxon>Sclerotiniaceae</taxon>
        <taxon>Botrytis</taxon>
    </lineage>
</organism>
<dbReference type="InterPro" id="IPR053185">
    <property type="entry name" value="SET_domain_protein"/>
</dbReference>
<dbReference type="STRING" id="278938.A0A4Z1IW64"/>
<feature type="domain" description="MYND-type" evidence="6">
    <location>
        <begin position="472"/>
        <end position="512"/>
    </location>
</feature>
<reference evidence="7 8" key="1">
    <citation type="submission" date="2017-12" db="EMBL/GenBank/DDBJ databases">
        <title>Comparative genomics of Botrytis spp.</title>
        <authorList>
            <person name="Valero-Jimenez C.A."/>
            <person name="Tapia P."/>
            <person name="Veloso J."/>
            <person name="Silva-Moreno E."/>
            <person name="Staats M."/>
            <person name="Valdes J.H."/>
            <person name="Van Kan J.A.L."/>
        </authorList>
    </citation>
    <scope>NUCLEOTIDE SEQUENCE [LARGE SCALE GENOMIC DNA]</scope>
    <source>
        <strain evidence="7 8">Be9601</strain>
    </source>
</reference>
<keyword evidence="8" id="KW-1185">Reference proteome</keyword>
<sequence>MPENPRYALQDVPGKGKGLVATQDIPKGTRIIEEKPIMTRPRQAPPGFSLRGQFNALNNEQQQAFLSLKNVHPYKNADEQYFGIFKTNGLPMASDDEGGLFIEACRINHACDNNAFSNWNTNIRKHTIHALRDIHEGEEITINYLGSRSWPRELRRQILQEKFKFLCSCNLCALPARESMQIDRELMNIARIMNLIPGTFMRNPLQGVRYMDQAVQLLTGKEMGVSLLGGLFVEASKMNIGHGDLARARILAEKATPYLIISYGCDSLQVLDNQQRANHPSMNIYYGLSSLDWATPVHDVPSSLDSNGFEDWLWRREGLQNSQIYFESPNSFLSNSIFPSFLELPHRQRTSPEFYENAGKFNYRPRRHWCFLGEILEFDISVLAILVKDVDEREVQLFLETNARGIFPRLRKAHTVAILYAQRDSKFTEPYISLENVALLQIFPISLSHLIALRDLTQEFSTKREVDNARKCHGCGEKSSSMVKCSGCSFFWYCNQKCQKNGWNTKGHKNDCKILKKPDLRGMFLMKWDEFNGVVQFPLSTAVGN</sequence>
<dbReference type="InterPro" id="IPR001214">
    <property type="entry name" value="SET_dom"/>
</dbReference>
<dbReference type="Pfam" id="PF00856">
    <property type="entry name" value="SET"/>
    <property type="match status" value="1"/>
</dbReference>
<keyword evidence="1" id="KW-0479">Metal-binding</keyword>
<evidence type="ECO:0000256" key="4">
    <source>
        <dbReference type="PROSITE-ProRule" id="PRU00134"/>
    </source>
</evidence>
<proteinExistence type="predicted"/>
<dbReference type="GO" id="GO:0008270">
    <property type="term" value="F:zinc ion binding"/>
    <property type="evidence" value="ECO:0007669"/>
    <property type="project" value="UniProtKB-KW"/>
</dbReference>
<keyword evidence="2 4" id="KW-0863">Zinc-finger</keyword>
<comment type="caution">
    <text evidence="7">The sequence shown here is derived from an EMBL/GenBank/DDBJ whole genome shotgun (WGS) entry which is preliminary data.</text>
</comment>
<dbReference type="PANTHER" id="PTHR47332">
    <property type="entry name" value="SET DOMAIN-CONTAINING PROTEIN 5"/>
    <property type="match status" value="1"/>
</dbReference>
<dbReference type="Gene3D" id="6.10.140.2220">
    <property type="match status" value="1"/>
</dbReference>
<evidence type="ECO:0000259" key="6">
    <source>
        <dbReference type="PROSITE" id="PS50865"/>
    </source>
</evidence>
<dbReference type="EMBL" id="PQXM01001023">
    <property type="protein sequence ID" value="TGO64954.1"/>
    <property type="molecule type" value="Genomic_DNA"/>
</dbReference>
<feature type="domain" description="SET" evidence="5">
    <location>
        <begin position="5"/>
        <end position="145"/>
    </location>
</feature>
<dbReference type="Gene3D" id="2.170.270.10">
    <property type="entry name" value="SET domain"/>
    <property type="match status" value="1"/>
</dbReference>
<evidence type="ECO:0000259" key="5">
    <source>
        <dbReference type="PROSITE" id="PS50280"/>
    </source>
</evidence>
<evidence type="ECO:0000313" key="7">
    <source>
        <dbReference type="EMBL" id="TGO64954.1"/>
    </source>
</evidence>
<dbReference type="InterPro" id="IPR002893">
    <property type="entry name" value="Znf_MYND"/>
</dbReference>
<dbReference type="AlphaFoldDB" id="A0A4Z1IW64"/>